<evidence type="ECO:0000256" key="6">
    <source>
        <dbReference type="ARBA" id="ARBA00023316"/>
    </source>
</evidence>
<comment type="similarity">
    <text evidence="1 9">Belongs to the peptidase S11 family.</text>
</comment>
<evidence type="ECO:0000256" key="7">
    <source>
        <dbReference type="PIRSR" id="PIRSR618044-1"/>
    </source>
</evidence>
<sequence length="402" mass="45403">MMKKAFYFFIVLIFIFQFSHKAYAEEDIPEILSESAIVMESTTGAVLYEKNAEDIMYPASLTKIATAIYTIEKGNLNDEVIVSEEASSVDGTKVYLEKDEKVTLKKLVQGMLINSGNDAAYAIAEHLHGDAANFSKHLNDYLKNEIGVENTNFTNPHGLYDKNHYTTAKDMATITNYALENKTFTDIFGTKELKWEGESWDTTLISHHQMLNGERPYEWITGGKTGYVNEAKQTLASSANNGALNLTAIVLKADYKRDIYKDTANILDYSFSNYVNKEFVPAKEYKADDRIYKSKEPNISVTVPKTGFNEEVTKDGRLLITDNEDRAVQVIKLEKEEQPQEIVSAHQAINSTADEGSTTLPIKSIMLGAGAVIILLTIVLFTFMKRRRAQQSHYGYIQRRKW</sequence>
<feature type="active site" description="Acyl-ester intermediate" evidence="7">
    <location>
        <position position="60"/>
    </location>
</feature>
<keyword evidence="10" id="KW-1133">Transmembrane helix</keyword>
<dbReference type="GO" id="GO:0008360">
    <property type="term" value="P:regulation of cell shape"/>
    <property type="evidence" value="ECO:0007669"/>
    <property type="project" value="UniProtKB-KW"/>
</dbReference>
<evidence type="ECO:0000313" key="12">
    <source>
        <dbReference type="EMBL" id="PKG29145.1"/>
    </source>
</evidence>
<keyword evidence="10" id="KW-0472">Membrane</keyword>
<dbReference type="AlphaFoldDB" id="A0A2N0ZHZ7"/>
<evidence type="ECO:0000256" key="4">
    <source>
        <dbReference type="ARBA" id="ARBA00022960"/>
    </source>
</evidence>
<keyword evidence="5" id="KW-0573">Peptidoglycan synthesis</keyword>
<feature type="active site" description="Proton acceptor" evidence="7">
    <location>
        <position position="63"/>
    </location>
</feature>
<organism evidence="12 13">
    <name type="scientific">Cytobacillus horneckiae</name>
    <dbReference type="NCBI Taxonomy" id="549687"/>
    <lineage>
        <taxon>Bacteria</taxon>
        <taxon>Bacillati</taxon>
        <taxon>Bacillota</taxon>
        <taxon>Bacilli</taxon>
        <taxon>Bacillales</taxon>
        <taxon>Bacillaceae</taxon>
        <taxon>Cytobacillus</taxon>
    </lineage>
</organism>
<evidence type="ECO:0000256" key="1">
    <source>
        <dbReference type="ARBA" id="ARBA00007164"/>
    </source>
</evidence>
<evidence type="ECO:0000256" key="8">
    <source>
        <dbReference type="PIRSR" id="PIRSR618044-2"/>
    </source>
</evidence>
<evidence type="ECO:0000313" key="13">
    <source>
        <dbReference type="Proteomes" id="UP000233343"/>
    </source>
</evidence>
<name>A0A2N0ZHZ7_9BACI</name>
<keyword evidence="13" id="KW-1185">Reference proteome</keyword>
<feature type="active site" evidence="7">
    <location>
        <position position="115"/>
    </location>
</feature>
<dbReference type="GO" id="GO:0071555">
    <property type="term" value="P:cell wall organization"/>
    <property type="evidence" value="ECO:0007669"/>
    <property type="project" value="UniProtKB-KW"/>
</dbReference>
<evidence type="ECO:0000256" key="3">
    <source>
        <dbReference type="ARBA" id="ARBA00022801"/>
    </source>
</evidence>
<dbReference type="PANTHER" id="PTHR21581">
    <property type="entry name" value="D-ALANYL-D-ALANINE CARBOXYPEPTIDASE"/>
    <property type="match status" value="1"/>
</dbReference>
<dbReference type="EMBL" id="PISD01000019">
    <property type="protein sequence ID" value="PKG29145.1"/>
    <property type="molecule type" value="Genomic_DNA"/>
</dbReference>
<dbReference type="Pfam" id="PF00768">
    <property type="entry name" value="Peptidase_S11"/>
    <property type="match status" value="1"/>
</dbReference>
<keyword evidence="6" id="KW-0961">Cell wall biogenesis/degradation</keyword>
<evidence type="ECO:0000256" key="10">
    <source>
        <dbReference type="SAM" id="Phobius"/>
    </source>
</evidence>
<dbReference type="InterPro" id="IPR001967">
    <property type="entry name" value="Peptidase_S11_N"/>
</dbReference>
<dbReference type="PANTHER" id="PTHR21581:SF33">
    <property type="entry name" value="D-ALANYL-D-ALANINE CARBOXYPEPTIDASE DACB"/>
    <property type="match status" value="1"/>
</dbReference>
<dbReference type="Proteomes" id="UP000233343">
    <property type="component" value="Unassembled WGS sequence"/>
</dbReference>
<dbReference type="PRINTS" id="PR00725">
    <property type="entry name" value="DADACBPTASE1"/>
</dbReference>
<dbReference type="RefSeq" id="WP_101226300.1">
    <property type="nucleotide sequence ID" value="NZ_JAMAUX010000002.1"/>
</dbReference>
<keyword evidence="12" id="KW-0645">Protease</keyword>
<keyword evidence="10" id="KW-0812">Transmembrane</keyword>
<dbReference type="InterPro" id="IPR018044">
    <property type="entry name" value="Peptidase_S11"/>
</dbReference>
<dbReference type="Gene3D" id="3.40.710.10">
    <property type="entry name" value="DD-peptidase/beta-lactamase superfamily"/>
    <property type="match status" value="1"/>
</dbReference>
<keyword evidence="4" id="KW-0133">Cell shape</keyword>
<dbReference type="GO" id="GO:0009252">
    <property type="term" value="P:peptidoglycan biosynthetic process"/>
    <property type="evidence" value="ECO:0007669"/>
    <property type="project" value="UniProtKB-KW"/>
</dbReference>
<gene>
    <name evidence="12" type="ORF">CWS20_10315</name>
</gene>
<feature type="binding site" evidence="8">
    <location>
        <position position="224"/>
    </location>
    <ligand>
        <name>substrate</name>
    </ligand>
</feature>
<reference evidence="12 13" key="1">
    <citation type="journal article" date="2010" name="Int. J. Syst. Evol. Microbiol.">
        <title>Bacillus horneckiae sp. nov., isolated from a spacecraft-assembly clean room.</title>
        <authorList>
            <person name="Vaishampayan P."/>
            <person name="Probst A."/>
            <person name="Krishnamurthi S."/>
            <person name="Ghosh S."/>
            <person name="Osman S."/>
            <person name="McDowall A."/>
            <person name="Ruckmani A."/>
            <person name="Mayilraj S."/>
            <person name="Venkateswaran K."/>
        </authorList>
    </citation>
    <scope>NUCLEOTIDE SEQUENCE [LARGE SCALE GENOMIC DNA]</scope>
    <source>
        <strain evidence="13">1PO1SC</strain>
    </source>
</reference>
<evidence type="ECO:0000256" key="2">
    <source>
        <dbReference type="ARBA" id="ARBA00022729"/>
    </source>
</evidence>
<dbReference type="GO" id="GO:0009002">
    <property type="term" value="F:serine-type D-Ala-D-Ala carboxypeptidase activity"/>
    <property type="evidence" value="ECO:0007669"/>
    <property type="project" value="InterPro"/>
</dbReference>
<evidence type="ECO:0000256" key="5">
    <source>
        <dbReference type="ARBA" id="ARBA00022984"/>
    </source>
</evidence>
<dbReference type="SUPFAM" id="SSF56601">
    <property type="entry name" value="beta-lactamase/transpeptidase-like"/>
    <property type="match status" value="1"/>
</dbReference>
<dbReference type="GO" id="GO:0006508">
    <property type="term" value="P:proteolysis"/>
    <property type="evidence" value="ECO:0007669"/>
    <property type="project" value="InterPro"/>
</dbReference>
<dbReference type="InterPro" id="IPR012338">
    <property type="entry name" value="Beta-lactam/transpept-like"/>
</dbReference>
<keyword evidence="12" id="KW-0121">Carboxypeptidase</keyword>
<protein>
    <submittedName>
        <fullName evidence="12">D-alanyl-D-alanine carboxypeptidase</fullName>
    </submittedName>
</protein>
<feature type="domain" description="Peptidase S11 D-alanyl-D-alanine carboxypeptidase A N-terminal" evidence="11">
    <location>
        <begin position="27"/>
        <end position="254"/>
    </location>
</feature>
<proteinExistence type="inferred from homology"/>
<keyword evidence="3" id="KW-0378">Hydrolase</keyword>
<accession>A0A2N0ZHZ7</accession>
<comment type="caution">
    <text evidence="12">The sequence shown here is derived from an EMBL/GenBank/DDBJ whole genome shotgun (WGS) entry which is preliminary data.</text>
</comment>
<feature type="transmembrane region" description="Helical" evidence="10">
    <location>
        <begin position="365"/>
        <end position="384"/>
    </location>
</feature>
<keyword evidence="2" id="KW-0732">Signal</keyword>
<evidence type="ECO:0000256" key="9">
    <source>
        <dbReference type="RuleBase" id="RU004016"/>
    </source>
</evidence>
<evidence type="ECO:0000259" key="11">
    <source>
        <dbReference type="Pfam" id="PF00768"/>
    </source>
</evidence>